<dbReference type="Pfam" id="PF17132">
    <property type="entry name" value="Glyco_hydro_106"/>
    <property type="match status" value="1"/>
</dbReference>
<dbReference type="Proteomes" id="UP000636891">
    <property type="component" value="Unassembled WGS sequence"/>
</dbReference>
<name>A0ABR7CLF6_9BACT</name>
<keyword evidence="1" id="KW-0732">Signal</keyword>
<feature type="chain" id="PRO_5045281853" evidence="1">
    <location>
        <begin position="20"/>
        <end position="732"/>
    </location>
</feature>
<keyword evidence="3" id="KW-1185">Reference proteome</keyword>
<dbReference type="PANTHER" id="PTHR36848:SF2">
    <property type="entry name" value="SECRETED PROTEIN"/>
    <property type="match status" value="1"/>
</dbReference>
<evidence type="ECO:0000313" key="3">
    <source>
        <dbReference type="Proteomes" id="UP000636891"/>
    </source>
</evidence>
<dbReference type="InterPro" id="IPR053161">
    <property type="entry name" value="Ulvan_degrading_GH"/>
</dbReference>
<comment type="caution">
    <text evidence="2">The sequence shown here is derived from an EMBL/GenBank/DDBJ whole genome shotgun (WGS) entry which is preliminary data.</text>
</comment>
<evidence type="ECO:0000256" key="1">
    <source>
        <dbReference type="SAM" id="SignalP"/>
    </source>
</evidence>
<reference evidence="2 3" key="1">
    <citation type="submission" date="2020-08" db="EMBL/GenBank/DDBJ databases">
        <title>Genome public.</title>
        <authorList>
            <person name="Liu C."/>
            <person name="Sun Q."/>
        </authorList>
    </citation>
    <scope>NUCLEOTIDE SEQUENCE [LARGE SCALE GENOMIC DNA]</scope>
    <source>
        <strain evidence="2 3">New-7</strain>
    </source>
</reference>
<evidence type="ECO:0000313" key="2">
    <source>
        <dbReference type="EMBL" id="MBC5616491.1"/>
    </source>
</evidence>
<dbReference type="RefSeq" id="WP_055203129.1">
    <property type="nucleotide sequence ID" value="NZ_JACOOK010000002.1"/>
</dbReference>
<dbReference type="CDD" id="cd03143">
    <property type="entry name" value="A4_beta-galactosidase_middle_domain"/>
    <property type="match status" value="1"/>
</dbReference>
<dbReference type="EMBL" id="JACOOK010000002">
    <property type="protein sequence ID" value="MBC5616491.1"/>
    <property type="molecule type" value="Genomic_DNA"/>
</dbReference>
<proteinExistence type="predicted"/>
<feature type="signal peptide" evidence="1">
    <location>
        <begin position="1"/>
        <end position="19"/>
    </location>
</feature>
<dbReference type="PANTHER" id="PTHR36848">
    <property type="entry name" value="DNA-BINDING PROTEIN (PUTATIVE SECRETED PROTEIN)-RELATED"/>
    <property type="match status" value="1"/>
</dbReference>
<gene>
    <name evidence="2" type="ORF">H8S08_05575</name>
</gene>
<organism evidence="2 3">
    <name type="scientific">Alistipes hominis</name>
    <dbReference type="NCBI Taxonomy" id="2763015"/>
    <lineage>
        <taxon>Bacteria</taxon>
        <taxon>Pseudomonadati</taxon>
        <taxon>Bacteroidota</taxon>
        <taxon>Bacteroidia</taxon>
        <taxon>Bacteroidales</taxon>
        <taxon>Rikenellaceae</taxon>
        <taxon>Alistipes</taxon>
    </lineage>
</organism>
<protein>
    <submittedName>
        <fullName evidence="2">Uncharacterized protein</fullName>
    </submittedName>
</protein>
<accession>A0ABR7CLF6</accession>
<sequence length="732" mass="82612">MRTFRLSLLCLFFCVTAVAQEPSEFKTPPTKFRPDPLWFWNNTDITKEGIDAQMPGFLEKCGYGGLAILPFGPNLTPKYLTEEYFERYKYAVEKAAELGLTLSLYDEYGFPSGSGGAINADGVPRFRNRFPNLTMKRLDKIEEETRGGATYVSPVSKTGQLMAAVAMNADTKERIDLSGNITEETIVWKVPEGNWKIMQFVCVADDDPNMDYLSEEAAKAYISMTHEAYYKRMPEYFGKTITSTFFDEPTLYRAQARCWTPTFNETYIKKYGSSPALYYPALWYDIGPETQAARNALFGLRAELYAAAYPKAVSEWSKAHGIVATGHQDNEEIENPVGTSADLMKCFKYQDVPGIDKIGGDRPAEKFYKIVSSAAYNWDHSLVMSETYGAMGNIPWDTLYNVAMDQYSKGINMLIPHAVWFNDRDVTFEPELSHRNRLYNQGLYEFNTFLARLNMLLRNDDRFVTDVAMLYPIETMQGEHYFDGPLGAYAGGVKIPDMDYVQISQRLTNELGRDFQFLHPEVLQDACRVDKNGLTLANTKQYNTFRTLIVPSSKTISVANLAKILTFFEAGGQVIFTTQLPVKSTEPNADAQVVALMDKLLPEKLRSSGEPHTNPAGGRVVFLAKPGADALRNALARPSETFDVEFPEGIVPMRYIHKERAGKDIYYFANLNGKAFDSAVALRGKKRYELWNPHTGEVTALQPEYAKKGKDRVSLVRLRVEPSQSVFLVETK</sequence>